<dbReference type="Proteomes" id="UP000035479">
    <property type="component" value="Chromosome"/>
</dbReference>
<evidence type="ECO:0000313" key="1">
    <source>
        <dbReference type="EMBL" id="AKL13296.1"/>
    </source>
</evidence>
<evidence type="ECO:0000313" key="2">
    <source>
        <dbReference type="Proteomes" id="UP000035479"/>
    </source>
</evidence>
<accession>A0AAC8QR54</accession>
<protein>
    <submittedName>
        <fullName evidence="1">Uncharacterized protein</fullName>
    </submittedName>
</protein>
<dbReference type="KEGG" id="kin:AB182_19240"/>
<dbReference type="EMBL" id="CP011602">
    <property type="protein sequence ID" value="AKL13296.1"/>
    <property type="molecule type" value="Genomic_DNA"/>
</dbReference>
<reference evidence="1 2" key="1">
    <citation type="submission" date="2015-06" db="EMBL/GenBank/DDBJ databases">
        <title>Rapid spread of a carbapenem resistance gene driven by multiple levels of genetic mobility.</title>
        <authorList>
            <person name="Sheppard A.E."/>
            <person name="Stoesser N."/>
            <person name="Wilson D."/>
            <person name="Sebra R."/>
            <person name="Kasarskis A."/>
            <person name="Anson L."/>
            <person name="Giess A."/>
            <person name="Pankhurst L."/>
            <person name="Vaughan A."/>
            <person name="Grim C.J."/>
            <person name="Cox H."/>
            <person name="Yeh A."/>
            <person name="Sifri C.D."/>
            <person name="Walker S."/>
            <person name="Peto T.E."/>
            <person name="Crook D.W."/>
            <person name="Mathers A.J."/>
        </authorList>
    </citation>
    <scope>NUCLEOTIDE SEQUENCE [LARGE SCALE GENOMIC DNA]</scope>
    <source>
        <strain evidence="1 2">CAV1151</strain>
    </source>
</reference>
<sequence length="80" mass="9284">MTKIISLKNCSEESIVKVKKYEEMDCGILAILNKHPTPIWDIWLKYRDEVKGIEVIDRRMQSLRKKGLVANIAGKGWVRV</sequence>
<dbReference type="AlphaFoldDB" id="A0AAC8QR54"/>
<proteinExistence type="predicted"/>
<organism evidence="1 2">
    <name type="scientific">Phytobacter ursingii</name>
    <dbReference type="NCBI Taxonomy" id="1972431"/>
    <lineage>
        <taxon>Bacteria</taxon>
        <taxon>Pseudomonadati</taxon>
        <taxon>Pseudomonadota</taxon>
        <taxon>Gammaproteobacteria</taxon>
        <taxon>Enterobacterales</taxon>
        <taxon>Enterobacteriaceae</taxon>
        <taxon>Phytobacter</taxon>
    </lineage>
</organism>
<gene>
    <name evidence="1" type="ORF">AB182_19240</name>
</gene>
<name>A0AAC8QR54_9ENTR</name>